<proteinExistence type="predicted"/>
<evidence type="ECO:0000256" key="1">
    <source>
        <dbReference type="SAM" id="SignalP"/>
    </source>
</evidence>
<dbReference type="GO" id="GO:0016485">
    <property type="term" value="P:protein processing"/>
    <property type="evidence" value="ECO:0007669"/>
    <property type="project" value="TreeGrafter"/>
</dbReference>
<feature type="domain" description="Peptidase M13 C-terminal" evidence="2">
    <location>
        <begin position="505"/>
        <end position="677"/>
    </location>
</feature>
<dbReference type="InterPro" id="IPR024079">
    <property type="entry name" value="MetalloPept_cat_dom_sf"/>
</dbReference>
<comment type="caution">
    <text evidence="3">The sequence shown here is derived from an EMBL/GenBank/DDBJ whole genome shotgun (WGS) entry which is preliminary data.</text>
</comment>
<feature type="chain" id="PRO_5042868405" description="Peptidase M13 C-terminal domain-containing protein" evidence="1">
    <location>
        <begin position="28"/>
        <end position="680"/>
    </location>
</feature>
<keyword evidence="1" id="KW-0732">Signal</keyword>
<reference evidence="3 4" key="1">
    <citation type="journal article" date="2023" name="Arcadia Sci">
        <title>De novo assembly of a long-read Amblyomma americanum tick genome.</title>
        <authorList>
            <person name="Chou S."/>
            <person name="Poskanzer K.E."/>
            <person name="Rollins M."/>
            <person name="Thuy-Boun P.S."/>
        </authorList>
    </citation>
    <scope>NUCLEOTIDE SEQUENCE [LARGE SCALE GENOMIC DNA]</scope>
    <source>
        <strain evidence="3">F_SG_1</strain>
        <tissue evidence="3">Salivary glands</tissue>
    </source>
</reference>
<dbReference type="Proteomes" id="UP001321473">
    <property type="component" value="Unassembled WGS sequence"/>
</dbReference>
<dbReference type="SUPFAM" id="SSF55486">
    <property type="entry name" value="Metalloproteases ('zincins'), catalytic domain"/>
    <property type="match status" value="1"/>
</dbReference>
<keyword evidence="4" id="KW-1185">Reference proteome</keyword>
<dbReference type="PANTHER" id="PTHR11733">
    <property type="entry name" value="ZINC METALLOPROTEASE FAMILY M13 NEPRILYSIN-RELATED"/>
    <property type="match status" value="1"/>
</dbReference>
<gene>
    <name evidence="3" type="ORF">V5799_015243</name>
</gene>
<dbReference type="GO" id="GO:0004222">
    <property type="term" value="F:metalloendopeptidase activity"/>
    <property type="evidence" value="ECO:0007669"/>
    <property type="project" value="InterPro"/>
</dbReference>
<dbReference type="EMBL" id="JARKHS020024222">
    <property type="protein sequence ID" value="KAK8768292.1"/>
    <property type="molecule type" value="Genomic_DNA"/>
</dbReference>
<protein>
    <recommendedName>
        <fullName evidence="2">Peptidase M13 C-terminal domain-containing protein</fullName>
    </recommendedName>
</protein>
<dbReference type="Gene3D" id="1.10.1380.10">
    <property type="entry name" value="Neutral endopeptidase , domain2"/>
    <property type="match status" value="1"/>
</dbReference>
<dbReference type="AlphaFoldDB" id="A0AAQ4E0Q2"/>
<accession>A0AAQ4E0Q2</accession>
<dbReference type="Gene3D" id="3.40.390.10">
    <property type="entry name" value="Collagenase (Catalytic Domain)"/>
    <property type="match status" value="1"/>
</dbReference>
<dbReference type="InterPro" id="IPR018497">
    <property type="entry name" value="Peptidase_M13_C"/>
</dbReference>
<evidence type="ECO:0000313" key="3">
    <source>
        <dbReference type="EMBL" id="KAK8768292.1"/>
    </source>
</evidence>
<dbReference type="InterPro" id="IPR042089">
    <property type="entry name" value="Peptidase_M13_dom_2"/>
</dbReference>
<dbReference type="PROSITE" id="PS51885">
    <property type="entry name" value="NEPRILYSIN"/>
    <property type="match status" value="1"/>
</dbReference>
<name>A0AAQ4E0Q2_AMBAM</name>
<evidence type="ECO:0000259" key="2">
    <source>
        <dbReference type="Pfam" id="PF01431"/>
    </source>
</evidence>
<organism evidence="3 4">
    <name type="scientific">Amblyomma americanum</name>
    <name type="common">Lone star tick</name>
    <dbReference type="NCBI Taxonomy" id="6943"/>
    <lineage>
        <taxon>Eukaryota</taxon>
        <taxon>Metazoa</taxon>
        <taxon>Ecdysozoa</taxon>
        <taxon>Arthropoda</taxon>
        <taxon>Chelicerata</taxon>
        <taxon>Arachnida</taxon>
        <taxon>Acari</taxon>
        <taxon>Parasitiformes</taxon>
        <taxon>Ixodida</taxon>
        <taxon>Ixodoidea</taxon>
        <taxon>Ixodidae</taxon>
        <taxon>Amblyomminae</taxon>
        <taxon>Amblyomma</taxon>
    </lineage>
</organism>
<evidence type="ECO:0000313" key="4">
    <source>
        <dbReference type="Proteomes" id="UP001321473"/>
    </source>
</evidence>
<feature type="signal peptide" evidence="1">
    <location>
        <begin position="1"/>
        <end position="27"/>
    </location>
</feature>
<dbReference type="Pfam" id="PF01431">
    <property type="entry name" value="Peptidase_M13"/>
    <property type="match status" value="1"/>
</dbReference>
<dbReference type="GO" id="GO:0005886">
    <property type="term" value="C:plasma membrane"/>
    <property type="evidence" value="ECO:0007669"/>
    <property type="project" value="TreeGrafter"/>
</dbReference>
<dbReference type="PANTHER" id="PTHR11733:SF241">
    <property type="entry name" value="GH26575P-RELATED"/>
    <property type="match status" value="1"/>
</dbReference>
<dbReference type="InterPro" id="IPR000718">
    <property type="entry name" value="Peptidase_M13"/>
</dbReference>
<sequence>MDAIAIPLTTLLFVAILLLVLLILAVSRRNGDGMKVCGTRGCVQHAVALGIDKSRGPLACEDFSTFICPSWKLGDVDVVTTVNAQAVLLWVISVEKMSMDAYEREAVVNRPLSMMRDCMHRPGDDSDSLMSLLELVDRSRFAWPTLDDGHRPPITDYSRPLQLLLELSVLWQLPLWFRIHVLPAKTPLQRGRAVVLSPSALSAIWHGLHQTLLLYEEAYSIYLSFFNNSIFKYRPPSESFASFLTTGVNVQTQVLGHLSSAFHDTYKQPRLVEIRSLPTWIRKVGAEEWAKALGSVFGTHQNITVSDLLLATNENMLKAADSIFNAFTAQDVFFHTIWWFVQSVGAATSNKLFLTLNEHPSGKYFQRIICFDHVSTTYNALLASIHKTLLSPPERLSIVGLLENVRAVALEKLRSYATLNATTRKVLAVVLENMSTVLWPDDDFGRPGGFQQFYGKPYRGKDGFFGEWRWSRLQIQNRSKTLFTSKEYVAAAEVYSFVDNRLVSYNPILNTMSVSMAALRPPFYYKDGTSAMTYAGLGYIYAQEIFEALDMLTHLFNGGTVMKPTDAPDTAAFWNASWCPASINNRFTYPELPALDVAYTAYVKFKDGASDLPLKGLPHFRPEKIFFATFCHCSCYFDPSKRVKVSQVCKAAAQNFDPFSSAFSCPAGSEMNKSPKCAYA</sequence>